<feature type="region of interest" description="Disordered" evidence="6">
    <location>
        <begin position="253"/>
        <end position="286"/>
    </location>
</feature>
<organism evidence="9 10">
    <name type="scientific">Coccidioides posadasii RMSCC 3488</name>
    <dbReference type="NCBI Taxonomy" id="454284"/>
    <lineage>
        <taxon>Eukaryota</taxon>
        <taxon>Fungi</taxon>
        <taxon>Dikarya</taxon>
        <taxon>Ascomycota</taxon>
        <taxon>Pezizomycotina</taxon>
        <taxon>Eurotiomycetes</taxon>
        <taxon>Eurotiomycetidae</taxon>
        <taxon>Onygenales</taxon>
        <taxon>Onygenaceae</taxon>
        <taxon>Coccidioides</taxon>
    </lineage>
</organism>
<dbReference type="InterPro" id="IPR012935">
    <property type="entry name" value="NuBaID_N"/>
</dbReference>
<name>A0A0J6I1R8_COCPO</name>
<feature type="region of interest" description="Disordered" evidence="6">
    <location>
        <begin position="14"/>
        <end position="81"/>
    </location>
</feature>
<feature type="compositionally biased region" description="Low complexity" evidence="6">
    <location>
        <begin position="67"/>
        <end position="81"/>
    </location>
</feature>
<evidence type="ECO:0000313" key="10">
    <source>
        <dbReference type="Proteomes" id="UP000054567"/>
    </source>
</evidence>
<evidence type="ECO:0000256" key="5">
    <source>
        <dbReference type="ARBA" id="ARBA00023242"/>
    </source>
</evidence>
<reference evidence="9 10" key="1">
    <citation type="submission" date="2007-06" db="EMBL/GenBank/DDBJ databases">
        <title>The Genome Sequence of Coccidioides posadasii RMSCC_3488.</title>
        <authorList>
            <consortium name="Coccidioides Genome Resources Consortium"/>
            <consortium name="The Broad Institute Genome Sequencing Platform"/>
            <person name="Henn M.R."/>
            <person name="Sykes S."/>
            <person name="Young S."/>
            <person name="Jaffe D."/>
            <person name="Berlin A."/>
            <person name="Alvarez P."/>
            <person name="Butler J."/>
            <person name="Gnerre S."/>
            <person name="Grabherr M."/>
            <person name="Mauceli E."/>
            <person name="Brockman W."/>
            <person name="Kodira C."/>
            <person name="Alvarado L."/>
            <person name="Zeng Q."/>
            <person name="Crawford M."/>
            <person name="Antoine C."/>
            <person name="Devon K."/>
            <person name="Galgiani J."/>
            <person name="Orsborn K."/>
            <person name="Lewis M.L."/>
            <person name="Nusbaum C."/>
            <person name="Galagan J."/>
            <person name="Birren B."/>
        </authorList>
    </citation>
    <scope>NUCLEOTIDE SEQUENCE [LARGE SCALE GENOMIC DNA]</scope>
    <source>
        <strain evidence="9 10">RMSCC 3488</strain>
    </source>
</reference>
<evidence type="ECO:0000259" key="8">
    <source>
        <dbReference type="Pfam" id="PF08600"/>
    </source>
</evidence>
<proteinExistence type="predicted"/>
<evidence type="ECO:0000313" key="9">
    <source>
        <dbReference type="EMBL" id="KMM65227.1"/>
    </source>
</evidence>
<protein>
    <recommendedName>
        <fullName evidence="11">C3HC zinc finger domain-containing protein</fullName>
    </recommendedName>
</protein>
<dbReference type="VEuPathDB" id="FungiDB:CPAG_01578"/>
<dbReference type="Pfam" id="PF08600">
    <property type="entry name" value="NuBaID_C"/>
    <property type="match status" value="1"/>
</dbReference>
<comment type="subcellular location">
    <subcellularLocation>
        <location evidence="1">Nucleus</location>
    </subcellularLocation>
</comment>
<evidence type="ECO:0000256" key="2">
    <source>
        <dbReference type="ARBA" id="ARBA00022723"/>
    </source>
</evidence>
<reference evidence="10" key="2">
    <citation type="journal article" date="2009" name="Genome Res.">
        <title>Comparative genomic analyses of the human fungal pathogens Coccidioides and their relatives.</title>
        <authorList>
            <person name="Sharpton T.J."/>
            <person name="Stajich J.E."/>
            <person name="Rounsley S.D."/>
            <person name="Gardner M.J."/>
            <person name="Wortman J.R."/>
            <person name="Jordar V.S."/>
            <person name="Maiti R."/>
            <person name="Kodira C.D."/>
            <person name="Neafsey D.E."/>
            <person name="Zeng Q."/>
            <person name="Hung C.-Y."/>
            <person name="McMahan C."/>
            <person name="Muszewska A."/>
            <person name="Grynberg M."/>
            <person name="Mandel M.A."/>
            <person name="Kellner E.M."/>
            <person name="Barker B.M."/>
            <person name="Galgiani J.N."/>
            <person name="Orbach M.J."/>
            <person name="Kirkland T.N."/>
            <person name="Cole G.T."/>
            <person name="Henn M.R."/>
            <person name="Birren B.W."/>
            <person name="Taylor J.W."/>
        </authorList>
    </citation>
    <scope>NUCLEOTIDE SEQUENCE [LARGE SCALE GENOMIC DNA]</scope>
    <source>
        <strain evidence="10">RMSCC 3488</strain>
    </source>
</reference>
<keyword evidence="4" id="KW-0862">Zinc</keyword>
<keyword evidence="2" id="KW-0479">Metal-binding</keyword>
<dbReference type="PANTHER" id="PTHR15835">
    <property type="entry name" value="NUCLEAR-INTERACTING PARTNER OF ALK"/>
    <property type="match status" value="1"/>
</dbReference>
<evidence type="ECO:0008006" key="11">
    <source>
        <dbReference type="Google" id="ProtNLM"/>
    </source>
</evidence>
<evidence type="ECO:0000259" key="7">
    <source>
        <dbReference type="Pfam" id="PF07967"/>
    </source>
</evidence>
<feature type="domain" description="NuBaID C-terminal" evidence="8">
    <location>
        <begin position="294"/>
        <end position="392"/>
    </location>
</feature>
<dbReference type="OrthoDB" id="2592092at2759"/>
<reference evidence="10" key="3">
    <citation type="journal article" date="2010" name="Genome Res.">
        <title>Population genomic sequencing of Coccidioides fungi reveals recent hybridization and transposon control.</title>
        <authorList>
            <person name="Neafsey D.E."/>
            <person name="Barker B.M."/>
            <person name="Sharpton T.J."/>
            <person name="Stajich J.E."/>
            <person name="Park D.J."/>
            <person name="Whiston E."/>
            <person name="Hung C.-Y."/>
            <person name="McMahan C."/>
            <person name="White J."/>
            <person name="Sykes S."/>
            <person name="Heiman D."/>
            <person name="Young S."/>
            <person name="Zeng Q."/>
            <person name="Abouelleil A."/>
            <person name="Aftuck L."/>
            <person name="Bessette D."/>
            <person name="Brown A."/>
            <person name="FitzGerald M."/>
            <person name="Lui A."/>
            <person name="Macdonald J.P."/>
            <person name="Priest M."/>
            <person name="Orbach M.J."/>
            <person name="Galgiani J.N."/>
            <person name="Kirkland T.N."/>
            <person name="Cole G.T."/>
            <person name="Birren B.W."/>
            <person name="Henn M.R."/>
            <person name="Taylor J.W."/>
            <person name="Rounsley S.D."/>
        </authorList>
    </citation>
    <scope>NUCLEOTIDE SEQUENCE [LARGE SCALE GENOMIC DNA]</scope>
    <source>
        <strain evidence="10">RMSCC 3488</strain>
    </source>
</reference>
<feature type="compositionally biased region" description="Basic and acidic residues" evidence="6">
    <location>
        <begin position="258"/>
        <end position="270"/>
    </location>
</feature>
<evidence type="ECO:0000256" key="1">
    <source>
        <dbReference type="ARBA" id="ARBA00004123"/>
    </source>
</evidence>
<accession>A0A0J6I1R8</accession>
<sequence length="450" mass="50663">MSYALASKKRKFHRVLESLSNNSNAPKPSPPKPIPKDPTVATPKSIDPTIKRVRLTPGSEPDDTVIRPSKSSLPSRSSTTSLRPNFVPWDRDRFLERLETFRKVDTWSPKPEAINEVQWAKRGWSCVDVMRVECVGGCGHSVVVKLPDDIEELEEYDSEKIEERKQVRTALVEEYVKLIVEGHGERCPWRRAGCDDSIHRLLLGKPENALKGLKERYTNLHSLAKKLPCIERIVLPQNMDMNELLKMIPPETFSTSDSESKIAGAEKETPQRTSGESEETPNEGTHKDINKSVLALALFGWDLCGDKRAGLASCNACFRRLGLWMYNPKEDGSSSIYPTLDVVVEHLDYCPWVNAKTQSGSEKQLSQRSPVGSALAGWEVLERVIRNVHRRKTWSADSEAGSAGNNDEISDFGEIDIEARKAKDREWWARLRRIRQALQVKGPKKSKGAA</sequence>
<dbReference type="PANTHER" id="PTHR15835:SF6">
    <property type="entry name" value="ZINC FINGER C3HC-TYPE PROTEIN 1"/>
    <property type="match status" value="1"/>
</dbReference>
<dbReference type="GO" id="GO:0008270">
    <property type="term" value="F:zinc ion binding"/>
    <property type="evidence" value="ECO:0007669"/>
    <property type="project" value="UniProtKB-KW"/>
</dbReference>
<keyword evidence="3" id="KW-0863">Zinc-finger</keyword>
<evidence type="ECO:0000256" key="6">
    <source>
        <dbReference type="SAM" id="MobiDB-lite"/>
    </source>
</evidence>
<dbReference type="Pfam" id="PF07967">
    <property type="entry name" value="zf-C3HC"/>
    <property type="match status" value="1"/>
</dbReference>
<evidence type="ECO:0000256" key="3">
    <source>
        <dbReference type="ARBA" id="ARBA00022771"/>
    </source>
</evidence>
<gene>
    <name evidence="9" type="ORF">CPAG_01578</name>
</gene>
<evidence type="ECO:0000256" key="4">
    <source>
        <dbReference type="ARBA" id="ARBA00022833"/>
    </source>
</evidence>
<dbReference type="EMBL" id="DS268109">
    <property type="protein sequence ID" value="KMM65227.1"/>
    <property type="molecule type" value="Genomic_DNA"/>
</dbReference>
<dbReference type="InterPro" id="IPR013909">
    <property type="entry name" value="NuBaID_C"/>
</dbReference>
<dbReference type="GO" id="GO:0005634">
    <property type="term" value="C:nucleus"/>
    <property type="evidence" value="ECO:0007669"/>
    <property type="project" value="UniProtKB-SubCell"/>
</dbReference>
<dbReference type="Proteomes" id="UP000054567">
    <property type="component" value="Unassembled WGS sequence"/>
</dbReference>
<feature type="domain" description="C3HC-type" evidence="7">
    <location>
        <begin position="88"/>
        <end position="229"/>
    </location>
</feature>
<dbReference type="AlphaFoldDB" id="A0A0J6I1R8"/>
<keyword evidence="5" id="KW-0539">Nucleus</keyword>